<feature type="signal peptide" evidence="1">
    <location>
        <begin position="1"/>
        <end position="21"/>
    </location>
</feature>
<dbReference type="PROSITE" id="PS50097">
    <property type="entry name" value="BTB"/>
    <property type="match status" value="1"/>
</dbReference>
<proteinExistence type="predicted"/>
<evidence type="ECO:0000256" key="1">
    <source>
        <dbReference type="SAM" id="SignalP"/>
    </source>
</evidence>
<evidence type="ECO:0000259" key="2">
    <source>
        <dbReference type="PROSITE" id="PS50097"/>
    </source>
</evidence>
<dbReference type="InterPro" id="IPR044714">
    <property type="entry name" value="AtSIBP1-like"/>
</dbReference>
<dbReference type="InterPro" id="IPR011333">
    <property type="entry name" value="SKP1/BTB/POZ_sf"/>
</dbReference>
<organism evidence="3 4">
    <name type="scientific">Trichuris trichiura</name>
    <name type="common">Whipworm</name>
    <name type="synonym">Trichocephalus trichiurus</name>
    <dbReference type="NCBI Taxonomy" id="36087"/>
    <lineage>
        <taxon>Eukaryota</taxon>
        <taxon>Metazoa</taxon>
        <taxon>Ecdysozoa</taxon>
        <taxon>Nematoda</taxon>
        <taxon>Enoplea</taxon>
        <taxon>Dorylaimia</taxon>
        <taxon>Trichinellida</taxon>
        <taxon>Trichuridae</taxon>
        <taxon>Trichuris</taxon>
    </lineage>
</organism>
<reference evidence="3" key="2">
    <citation type="submission" date="2014-03" db="EMBL/GenBank/DDBJ databases">
        <title>The whipworm genome and dual-species transcriptomics of an intimate host-pathogen interaction.</title>
        <authorList>
            <person name="Foth B.J."/>
            <person name="Tsai I.J."/>
            <person name="Reid A.J."/>
            <person name="Bancroft A.J."/>
            <person name="Nichol S."/>
            <person name="Tracey A."/>
            <person name="Holroyd N."/>
            <person name="Cotton J.A."/>
            <person name="Stanley E.J."/>
            <person name="Zarowiecki M."/>
            <person name="Liu J.Z."/>
            <person name="Huckvale T."/>
            <person name="Cooper P.J."/>
            <person name="Grencis R.K."/>
            <person name="Berriman M."/>
        </authorList>
    </citation>
    <scope>NUCLEOTIDE SEQUENCE [LARGE SCALE GENOMIC DNA]</scope>
</reference>
<protein>
    <submittedName>
        <fullName evidence="3">BTB domain containing protein</fullName>
    </submittedName>
</protein>
<dbReference type="Pfam" id="PF00651">
    <property type="entry name" value="BTB"/>
    <property type="match status" value="2"/>
</dbReference>
<dbReference type="PANTHER" id="PTHR46672:SF1">
    <property type="entry name" value="OS08G0103600 PROTEIN"/>
    <property type="match status" value="1"/>
</dbReference>
<keyword evidence="1" id="KW-0732">Signal</keyword>
<keyword evidence="4" id="KW-1185">Reference proteome</keyword>
<dbReference type="OrthoDB" id="6359816at2759"/>
<dbReference type="PANTHER" id="PTHR46672">
    <property type="entry name" value="OS08G0495500 PROTEIN-RELATED"/>
    <property type="match status" value="1"/>
</dbReference>
<dbReference type="EMBL" id="HG805813">
    <property type="protein sequence ID" value="CDW52023.1"/>
    <property type="molecule type" value="Genomic_DNA"/>
</dbReference>
<dbReference type="SMART" id="SM00225">
    <property type="entry name" value="BTB"/>
    <property type="match status" value="2"/>
</dbReference>
<evidence type="ECO:0000313" key="3">
    <source>
        <dbReference type="EMBL" id="CDW52023.1"/>
    </source>
</evidence>
<dbReference type="CDD" id="cd18186">
    <property type="entry name" value="BTB_POZ_ZBTB_KLHL-like"/>
    <property type="match status" value="2"/>
</dbReference>
<dbReference type="SUPFAM" id="SSF54695">
    <property type="entry name" value="POZ domain"/>
    <property type="match status" value="2"/>
</dbReference>
<gene>
    <name evidence="3" type="ORF">TTRE_0000028201</name>
</gene>
<dbReference type="STRING" id="36087.A0A077YX19"/>
<dbReference type="Proteomes" id="UP000030665">
    <property type="component" value="Unassembled WGS sequence"/>
</dbReference>
<sequence>MMLKIRLTFFLFLLSGNVAIARYEGYWLLLRNPQRANKDKNITTCDQISRSTVKSTEVKHRWIIEHFNEQESLQTCKFMPMQSAEFASPDKRHKFQIFLRSREANGNAGMQNQLQAQKAITLHSFSHSDPLFCKVRIDIAYANGAHMNKLFEKVVHQEKLRAVSEIAEVTLPQNLDSYIVNDALTIICTVVIYDEISTACDSESPADNENDEAFVSSFEKFLKAKTATDMDVIASDCVTTAHRSILLARCPLMMSLIEKEKDRYVLEATQFSCQAMECVISYIYTDKCTITPDIAEEVLRAAQNYEMPKLARNAENELVLYLDEENIASRIKLAKAVGSTVLSRGISNYIIKNRHVLSSDDWEKIETEDSSAAAFILKEAVLHLVGKTMMPKIVSTIILILAIGNSALVRSKVLHQLDDTERANKDKNISTCDEISRSTIKYTVVKHQWIIENFIEQESLQKLKTMPMQSAEFVSPDKRHKFKISLQSKETTGKTGSQTPQQAQRTLTLHSLSRSDPLSCKVRFDIAYAHESQRSSQNLAEKVIHLKKPRAVGEIAEVTLPQNMNSLIDNDALTLICVVTIYEEISTVCDEASSPGNENDKAFVSSFEKFLKAKTATDMDIIASDCVITAHRSKFFARGPLMVSLIEKEKDRYVLNATEFSCQAMQCVISFIYMDNCTIKLDIAEEVLRAAHDYNMPKLKRIAEKELVRSLDENNIDSRMKLAKDTGSTVLSRGISTYITNNRQVRSSDVSKNMETENASADAPISKETILHL</sequence>
<feature type="chain" id="PRO_5001728276" evidence="1">
    <location>
        <begin position="22"/>
        <end position="773"/>
    </location>
</feature>
<name>A0A077YX19_TRITR</name>
<dbReference type="Gene3D" id="3.30.710.10">
    <property type="entry name" value="Potassium Channel Kv1.1, Chain A"/>
    <property type="match status" value="2"/>
</dbReference>
<feature type="domain" description="BTB" evidence="2">
    <location>
        <begin position="228"/>
        <end position="292"/>
    </location>
</feature>
<accession>A0A077YX19</accession>
<dbReference type="AlphaFoldDB" id="A0A077YX19"/>
<evidence type="ECO:0000313" key="4">
    <source>
        <dbReference type="Proteomes" id="UP000030665"/>
    </source>
</evidence>
<reference evidence="3" key="1">
    <citation type="submission" date="2014-01" db="EMBL/GenBank/DDBJ databases">
        <authorList>
            <person name="Aslett M."/>
        </authorList>
    </citation>
    <scope>NUCLEOTIDE SEQUENCE</scope>
</reference>
<dbReference type="InterPro" id="IPR000210">
    <property type="entry name" value="BTB/POZ_dom"/>
</dbReference>